<proteinExistence type="predicted"/>
<keyword evidence="3" id="KW-1185">Reference proteome</keyword>
<dbReference type="RefSeq" id="WP_203844646.1">
    <property type="nucleotide sequence ID" value="NZ_BAAAVW010000002.1"/>
</dbReference>
<gene>
    <name evidence="2" type="ORF">Dsi01nite_008040</name>
</gene>
<accession>A0A919U9L5</accession>
<evidence type="ECO:0000313" key="2">
    <source>
        <dbReference type="EMBL" id="GIG42763.1"/>
    </source>
</evidence>
<dbReference type="EMBL" id="BONQ01000017">
    <property type="protein sequence ID" value="GIG42763.1"/>
    <property type="molecule type" value="Genomic_DNA"/>
</dbReference>
<name>A0A919U9L5_9ACTN</name>
<evidence type="ECO:0000256" key="1">
    <source>
        <dbReference type="SAM" id="MobiDB-lite"/>
    </source>
</evidence>
<protein>
    <submittedName>
        <fullName evidence="2">Uncharacterized protein</fullName>
    </submittedName>
</protein>
<organism evidence="2 3">
    <name type="scientific">Dactylosporangium siamense</name>
    <dbReference type="NCBI Taxonomy" id="685454"/>
    <lineage>
        <taxon>Bacteria</taxon>
        <taxon>Bacillati</taxon>
        <taxon>Actinomycetota</taxon>
        <taxon>Actinomycetes</taxon>
        <taxon>Micromonosporales</taxon>
        <taxon>Micromonosporaceae</taxon>
        <taxon>Dactylosporangium</taxon>
    </lineage>
</organism>
<dbReference type="Proteomes" id="UP000660611">
    <property type="component" value="Unassembled WGS sequence"/>
</dbReference>
<comment type="caution">
    <text evidence="2">The sequence shown here is derived from an EMBL/GenBank/DDBJ whole genome shotgun (WGS) entry which is preliminary data.</text>
</comment>
<sequence>MSGRYRGTVLEDFTDAAVARLVDADRVDFWRTSESAPDDIVDRLAERIAASPPAEVRRYDTPADLDSARVDLLLGVDTDRALDHLTRLAQASAVVNDMCGARGVWVPADGPAERRYVSQPRTIVTARKADPRLAAFVDAGTVFEDPRGLGCALPLTVPLLVGDALLPAAVRGGGHPFVMSSCSECDADEDLRGDYGWRLRRFDEQRAESCPGYAPDEAPEPLRLRLAPAGERRWDDVGRLGGRPEWSRAHPHWPGCCGRPMWFVGQVRTGEFGGVAGSIYGFRCECGYAAQPRRSPEQQTTQQQTTQRRITQRRITSTTAQRRDRTCWSWVTPGR</sequence>
<evidence type="ECO:0000313" key="3">
    <source>
        <dbReference type="Proteomes" id="UP000660611"/>
    </source>
</evidence>
<reference evidence="2" key="1">
    <citation type="submission" date="2021-01" db="EMBL/GenBank/DDBJ databases">
        <title>Whole genome shotgun sequence of Dactylosporangium siamense NBRC 106093.</title>
        <authorList>
            <person name="Komaki H."/>
            <person name="Tamura T."/>
        </authorList>
    </citation>
    <scope>NUCLEOTIDE SEQUENCE</scope>
    <source>
        <strain evidence="2">NBRC 106093</strain>
    </source>
</reference>
<feature type="compositionally biased region" description="Low complexity" evidence="1">
    <location>
        <begin position="291"/>
        <end position="320"/>
    </location>
</feature>
<dbReference type="AlphaFoldDB" id="A0A919U9L5"/>
<feature type="region of interest" description="Disordered" evidence="1">
    <location>
        <begin position="291"/>
        <end position="335"/>
    </location>
</feature>